<dbReference type="PANTHER" id="PTHR10639:SF7">
    <property type="entry name" value="CLATHRIN LIGHT CHAIN"/>
    <property type="match status" value="1"/>
</dbReference>
<dbReference type="GO" id="GO:0032050">
    <property type="term" value="F:clathrin heavy chain binding"/>
    <property type="evidence" value="ECO:0007669"/>
    <property type="project" value="TreeGrafter"/>
</dbReference>
<keyword evidence="9" id="KW-1185">Reference proteome</keyword>
<gene>
    <name evidence="8" type="ORF">NLI96_g3723</name>
</gene>
<dbReference type="Proteomes" id="UP001212997">
    <property type="component" value="Unassembled WGS sequence"/>
</dbReference>
<sequence length="272" mass="29775">MADFLTRESEILGGEFSAQQTGDSFATASGEIDFDRAASAFPEISLDGSTDIPIPGSTAAPVSSNNGFSFDDFDSPPNPPKEIAVTGNDEIDKFESDFPELDIPASEPTFVPTQPTFGSAPPFAPRPQPSAFTSTPILSQPIEEEEPQVIKEWREKQEAAIKARDEASKAKQEETVSKAERSIDQFYEEYAAKKERNIRENKEHEEQFLAALSDSLSNGTTWQRICELVELQNSQSKTIARTGAGTTDLTRFKEVLLRLKREGDSAPGAAGY</sequence>
<accession>A0AAD5V5W7</accession>
<feature type="region of interest" description="Disordered" evidence="7">
    <location>
        <begin position="100"/>
        <end position="146"/>
    </location>
</feature>
<evidence type="ECO:0000256" key="2">
    <source>
        <dbReference type="ARBA" id="ARBA00005263"/>
    </source>
</evidence>
<keyword evidence="4 6" id="KW-0168">Coated pit</keyword>
<dbReference type="GO" id="GO:0006886">
    <property type="term" value="P:intracellular protein transport"/>
    <property type="evidence" value="ECO:0007669"/>
    <property type="project" value="InterPro"/>
</dbReference>
<dbReference type="EMBL" id="JANAWD010000100">
    <property type="protein sequence ID" value="KAJ3487153.1"/>
    <property type="molecule type" value="Genomic_DNA"/>
</dbReference>
<dbReference type="InterPro" id="IPR000996">
    <property type="entry name" value="Clathrin_L-chain"/>
</dbReference>
<evidence type="ECO:0000256" key="3">
    <source>
        <dbReference type="ARBA" id="ARBA00023136"/>
    </source>
</evidence>
<keyword evidence="3 6" id="KW-0472">Membrane</keyword>
<keyword evidence="5 6" id="KW-0968">Cytoplasmic vesicle</keyword>
<dbReference type="GO" id="GO:0030130">
    <property type="term" value="C:clathrin coat of trans-Golgi network vesicle"/>
    <property type="evidence" value="ECO:0007669"/>
    <property type="project" value="InterPro"/>
</dbReference>
<comment type="caution">
    <text evidence="8">The sequence shown here is derived from an EMBL/GenBank/DDBJ whole genome shotgun (WGS) entry which is preliminary data.</text>
</comment>
<feature type="region of interest" description="Disordered" evidence="7">
    <location>
        <begin position="45"/>
        <end position="82"/>
    </location>
</feature>
<comment type="subcellular location">
    <subcellularLocation>
        <location evidence="1 6">Cytoplasmic vesicle membrane</location>
        <topology evidence="1 6">Peripheral membrane protein</topology>
        <orientation evidence="1 6">Cytoplasmic side</orientation>
    </subcellularLocation>
    <subcellularLocation>
        <location evidence="6">Membrane</location>
        <location evidence="6">Coated pit</location>
        <topology evidence="6">Peripheral membrane protein</topology>
        <orientation evidence="6">Cytoplasmic side</orientation>
    </subcellularLocation>
    <text evidence="6">Cytoplasmic face of coated pits and vesicles.</text>
</comment>
<evidence type="ECO:0000256" key="4">
    <source>
        <dbReference type="ARBA" id="ARBA00023176"/>
    </source>
</evidence>
<name>A0AAD5V5W7_9APHY</name>
<dbReference type="GO" id="GO:0072583">
    <property type="term" value="P:clathrin-dependent endocytosis"/>
    <property type="evidence" value="ECO:0007669"/>
    <property type="project" value="TreeGrafter"/>
</dbReference>
<dbReference type="GO" id="GO:0030132">
    <property type="term" value="C:clathrin coat of coated pit"/>
    <property type="evidence" value="ECO:0007669"/>
    <property type="project" value="InterPro"/>
</dbReference>
<comment type="function">
    <text evidence="6">Clathrin is the major protein of the polyhedral coat of coated pits and vesicles.</text>
</comment>
<comment type="similarity">
    <text evidence="2 6">Belongs to the clathrin light chain family.</text>
</comment>
<organism evidence="8 9">
    <name type="scientific">Meripilus lineatus</name>
    <dbReference type="NCBI Taxonomy" id="2056292"/>
    <lineage>
        <taxon>Eukaryota</taxon>
        <taxon>Fungi</taxon>
        <taxon>Dikarya</taxon>
        <taxon>Basidiomycota</taxon>
        <taxon>Agaricomycotina</taxon>
        <taxon>Agaricomycetes</taxon>
        <taxon>Polyporales</taxon>
        <taxon>Meripilaceae</taxon>
        <taxon>Meripilus</taxon>
    </lineage>
</organism>
<protein>
    <recommendedName>
        <fullName evidence="6">Clathrin light chain</fullName>
    </recommendedName>
</protein>
<dbReference type="GO" id="GO:0005198">
    <property type="term" value="F:structural molecule activity"/>
    <property type="evidence" value="ECO:0007669"/>
    <property type="project" value="InterPro"/>
</dbReference>
<feature type="region of interest" description="Disordered" evidence="7">
    <location>
        <begin position="161"/>
        <end position="180"/>
    </location>
</feature>
<evidence type="ECO:0000256" key="6">
    <source>
        <dbReference type="RuleBase" id="RU363137"/>
    </source>
</evidence>
<dbReference type="Pfam" id="PF01086">
    <property type="entry name" value="Clathrin_lg_ch"/>
    <property type="match status" value="1"/>
</dbReference>
<evidence type="ECO:0000256" key="5">
    <source>
        <dbReference type="ARBA" id="ARBA00023329"/>
    </source>
</evidence>
<evidence type="ECO:0000256" key="7">
    <source>
        <dbReference type="SAM" id="MobiDB-lite"/>
    </source>
</evidence>
<dbReference type="PANTHER" id="PTHR10639">
    <property type="entry name" value="CLATHRIN LIGHT CHAIN"/>
    <property type="match status" value="1"/>
</dbReference>
<reference evidence="8" key="1">
    <citation type="submission" date="2022-07" db="EMBL/GenBank/DDBJ databases">
        <title>Genome Sequence of Physisporinus lineatus.</title>
        <authorList>
            <person name="Buettner E."/>
        </authorList>
    </citation>
    <scope>NUCLEOTIDE SEQUENCE</scope>
    <source>
        <strain evidence="8">VT162</strain>
    </source>
</reference>
<evidence type="ECO:0000313" key="9">
    <source>
        <dbReference type="Proteomes" id="UP001212997"/>
    </source>
</evidence>
<evidence type="ECO:0000256" key="1">
    <source>
        <dbReference type="ARBA" id="ARBA00004180"/>
    </source>
</evidence>
<proteinExistence type="inferred from homology"/>
<dbReference type="AlphaFoldDB" id="A0AAD5V5W7"/>
<evidence type="ECO:0000313" key="8">
    <source>
        <dbReference type="EMBL" id="KAJ3487153.1"/>
    </source>
</evidence>